<organism evidence="1 2">
    <name type="scientific">Bordetella hinzii OH87 BAL007II</name>
    <dbReference type="NCBI Taxonomy" id="1331262"/>
    <lineage>
        <taxon>Bacteria</taxon>
        <taxon>Pseudomonadati</taxon>
        <taxon>Pseudomonadota</taxon>
        <taxon>Betaproteobacteria</taxon>
        <taxon>Burkholderiales</taxon>
        <taxon>Alcaligenaceae</taxon>
        <taxon>Bordetella</taxon>
    </lineage>
</organism>
<reference evidence="1 2" key="1">
    <citation type="submission" date="2014-03" db="EMBL/GenBank/DDBJ databases">
        <title>Genome sequence of Bordetella hinzii.</title>
        <authorList>
            <person name="Register K."/>
            <person name="Harvill E."/>
            <person name="Goodfield L.L."/>
            <person name="Ivanov Y.V."/>
            <person name="Meyer J.A."/>
            <person name="Muse S.J."/>
            <person name="Jacobs N."/>
            <person name="Bendor L."/>
            <person name="Smallridge W.E."/>
            <person name="Brinkac L.M."/>
            <person name="Sanka R."/>
            <person name="Kim M."/>
            <person name="Losada L."/>
        </authorList>
    </citation>
    <scope>NUCLEOTIDE SEQUENCE [LARGE SCALE GENOMIC DNA]</scope>
    <source>
        <strain evidence="1 2">OH87 BAL007II</strain>
    </source>
</reference>
<evidence type="ECO:0000313" key="1">
    <source>
        <dbReference type="EMBL" id="KCB21790.1"/>
    </source>
</evidence>
<name>A0ABR4QUP6_9BORD</name>
<dbReference type="PANTHER" id="PTHR35566:SF1">
    <property type="entry name" value="TYPE VI SECRETION SYSTEM BASEPLATE COMPONENT TSSK1"/>
    <property type="match status" value="1"/>
</dbReference>
<gene>
    <name evidence="1" type="ORF">L544_0326</name>
</gene>
<dbReference type="RefSeq" id="WP_032964174.1">
    <property type="nucleotide sequence ID" value="NZ_JHEM01000029.1"/>
</dbReference>
<sequence>MGFDSPPVERIAWHEGMLLVPQHLQQLCARMDSLVAAQVLAARPVAWGLGRLVLDEHLLPAGRLRVLALDAILPDGTLVSYEAQRTGAAALELDLLPFQDALQDGGLDVYLTLAVGAGRFVAAGVRLVEDMVSDAPAVEIPQSLPALQLAAGDYPGPERISLLLGDFIQEGSTVKRGNRLGPLLCLPRDSGLWNQAMQLLALMRAKAVYLARQVVLPVSDLEGRLAQLELRARLAALMTSLPEAEALMRGPRVHPWDLYLALVRLSGAMALLRPGQVAPMPPDYSQERPQQALESLLGFLREMAVEVNESYRLSKFLLVDGAFVLGMESGFLEGRLIIGVSGPSERDARSWIAGAIIGTEAEFASLRGRRVLGAERRAVAEGGLGGGYSLFEIDASTFKAGDLLRIANPNEGESASRPHEIVLFVKGES</sequence>
<proteinExistence type="predicted"/>
<dbReference type="InterPro" id="IPR010263">
    <property type="entry name" value="T6SS_TssK"/>
</dbReference>
<accession>A0ABR4QUP6</accession>
<dbReference type="Proteomes" id="UP000025748">
    <property type="component" value="Unassembled WGS sequence"/>
</dbReference>
<comment type="caution">
    <text evidence="1">The sequence shown here is derived from an EMBL/GenBank/DDBJ whole genome shotgun (WGS) entry which is preliminary data.</text>
</comment>
<keyword evidence="2" id="KW-1185">Reference proteome</keyword>
<evidence type="ECO:0000313" key="2">
    <source>
        <dbReference type="Proteomes" id="UP000025748"/>
    </source>
</evidence>
<dbReference type="EMBL" id="JHEM01000029">
    <property type="protein sequence ID" value="KCB21790.1"/>
    <property type="molecule type" value="Genomic_DNA"/>
</dbReference>
<dbReference type="NCBIfam" id="TIGR03353">
    <property type="entry name" value="VI_chp_4"/>
    <property type="match status" value="1"/>
</dbReference>
<protein>
    <submittedName>
        <fullName evidence="1">PF05936 family protein</fullName>
    </submittedName>
</protein>
<dbReference type="Pfam" id="PF05936">
    <property type="entry name" value="T6SS_VasE"/>
    <property type="match status" value="1"/>
</dbReference>
<dbReference type="PANTHER" id="PTHR35566">
    <property type="entry name" value="BLR3599 PROTEIN"/>
    <property type="match status" value="1"/>
</dbReference>